<dbReference type="OrthoDB" id="1113889at2"/>
<proteinExistence type="predicted"/>
<protein>
    <submittedName>
        <fullName evidence="1">Uncharacterized protein</fullName>
    </submittedName>
</protein>
<name>W7YBU0_9BACT</name>
<keyword evidence="2" id="KW-1185">Reference proteome</keyword>
<dbReference type="InterPro" id="IPR046713">
    <property type="entry name" value="DUF6786"/>
</dbReference>
<organism evidence="1 2">
    <name type="scientific">Saccharicrinis fermentans DSM 9555 = JCM 21142</name>
    <dbReference type="NCBI Taxonomy" id="869213"/>
    <lineage>
        <taxon>Bacteria</taxon>
        <taxon>Pseudomonadati</taxon>
        <taxon>Bacteroidota</taxon>
        <taxon>Bacteroidia</taxon>
        <taxon>Marinilabiliales</taxon>
        <taxon>Marinilabiliaceae</taxon>
        <taxon>Saccharicrinis</taxon>
    </lineage>
</organism>
<dbReference type="EMBL" id="BAMD01000004">
    <property type="protein sequence ID" value="GAF01931.1"/>
    <property type="molecule type" value="Genomic_DNA"/>
</dbReference>
<dbReference type="eggNOG" id="ENOG502Z7TZ">
    <property type="taxonomic scope" value="Bacteria"/>
</dbReference>
<sequence>MEEHIYVFGGEERFWLGPEGGQFALYFKPGDKFEFSNWKTPSVIDNEAYRLVERTMASASFEHRARLVNYSGTVFEIGIKRTVKLLDKVLVENILNEEFAEGVLFMKGDGIYRSKIGINALRSLGVAGSYDAKDRVLTVVTYNVQDAPNGYVNSMWEHQKEPYSGDVINAYNDGAPSPGKKPMGPFYEIESSSPAAALTPGELMQHVQRTIHLHGTEEELNPTALRLLGVSFEEIKAGLED</sequence>
<dbReference type="Pfam" id="PF20583">
    <property type="entry name" value="DUF6786"/>
    <property type="match status" value="1"/>
</dbReference>
<evidence type="ECO:0000313" key="2">
    <source>
        <dbReference type="Proteomes" id="UP000019402"/>
    </source>
</evidence>
<comment type="caution">
    <text evidence="1">The sequence shown here is derived from an EMBL/GenBank/DDBJ whole genome shotgun (WGS) entry which is preliminary data.</text>
</comment>
<gene>
    <name evidence="1" type="ORF">JCM21142_1554</name>
</gene>
<accession>W7YBU0</accession>
<dbReference type="STRING" id="869213.GCA_000517085_01542"/>
<dbReference type="AlphaFoldDB" id="W7YBU0"/>
<reference evidence="1 2" key="1">
    <citation type="journal article" date="2014" name="Genome Announc.">
        <title>Draft Genome Sequence of Cytophaga fermentans JCM 21142T, a Facultative Anaerobe Isolated from Marine Mud.</title>
        <authorList>
            <person name="Starns D."/>
            <person name="Oshima K."/>
            <person name="Suda W."/>
            <person name="Iino T."/>
            <person name="Yuki M."/>
            <person name="Inoue J."/>
            <person name="Kitamura K."/>
            <person name="Iida T."/>
            <person name="Darby A."/>
            <person name="Hattori M."/>
            <person name="Ohkuma M."/>
        </authorList>
    </citation>
    <scope>NUCLEOTIDE SEQUENCE [LARGE SCALE GENOMIC DNA]</scope>
    <source>
        <strain evidence="1 2">JCM 21142</strain>
    </source>
</reference>
<evidence type="ECO:0000313" key="1">
    <source>
        <dbReference type="EMBL" id="GAF01931.1"/>
    </source>
</evidence>
<dbReference type="Proteomes" id="UP000019402">
    <property type="component" value="Unassembled WGS sequence"/>
</dbReference>
<dbReference type="RefSeq" id="WP_152541655.1">
    <property type="nucleotide sequence ID" value="NZ_BAMD01000004.1"/>
</dbReference>